<dbReference type="WormBase" id="F15H9.3">
    <property type="protein sequence ID" value="CE33619"/>
    <property type="gene ID" value="WBGene00005529"/>
    <property type="gene designation" value="sri-17"/>
</dbReference>
<dbReference type="InParanoid" id="O62176"/>
<feature type="transmembrane region" description="Helical" evidence="1">
    <location>
        <begin position="94"/>
        <end position="114"/>
    </location>
</feature>
<evidence type="ECO:0000313" key="2">
    <source>
        <dbReference type="EMBL" id="CAB04117.2"/>
    </source>
</evidence>
<dbReference type="PaxDb" id="6239-F15H9.3"/>
<dbReference type="GeneID" id="184550"/>
<reference evidence="2 3" key="1">
    <citation type="journal article" date="1998" name="Science">
        <title>Genome sequence of the nematode C. elegans: a platform for investigating biology.</title>
        <authorList>
            <consortium name="The C. elegans sequencing consortium"/>
            <person name="Sulson J.E."/>
            <person name="Waterston R."/>
        </authorList>
    </citation>
    <scope>NUCLEOTIDE SEQUENCE [LARGE SCALE GENOMIC DNA]</scope>
    <source>
        <strain evidence="2 3">Bristol N2</strain>
    </source>
</reference>
<keyword evidence="1" id="KW-1133">Transmembrane helix</keyword>
<dbReference type="PhylomeDB" id="O62176"/>
<dbReference type="PIR" id="T21002">
    <property type="entry name" value="T21002"/>
</dbReference>
<evidence type="ECO:0000256" key="1">
    <source>
        <dbReference type="SAM" id="Phobius"/>
    </source>
</evidence>
<feature type="transmembrane region" description="Helical" evidence="1">
    <location>
        <begin position="51"/>
        <end position="74"/>
    </location>
</feature>
<dbReference type="PANTHER" id="PTHR46964:SF3">
    <property type="entry name" value="SERPENTINE RECEPTOR, CLASS H-RELATED"/>
    <property type="match status" value="1"/>
</dbReference>
<name>O62176_CAEEL</name>
<dbReference type="EMBL" id="BX284601">
    <property type="protein sequence ID" value="CAB04117.2"/>
    <property type="molecule type" value="Genomic_DNA"/>
</dbReference>
<dbReference type="KEGG" id="cel:CELE_F15H9.3"/>
<keyword evidence="3" id="KW-1185">Reference proteome</keyword>
<dbReference type="AGR" id="WB:WBGene00005529"/>
<proteinExistence type="predicted"/>
<dbReference type="UCSC" id="F15H9.3">
    <property type="organism name" value="c. elegans"/>
</dbReference>
<dbReference type="GO" id="GO:0050907">
    <property type="term" value="P:detection of chemical stimulus involved in sensory perception"/>
    <property type="evidence" value="ECO:0000318"/>
    <property type="project" value="GO_Central"/>
</dbReference>
<dbReference type="FunCoup" id="O62176">
    <property type="interactions" value="43"/>
</dbReference>
<dbReference type="Pfam" id="PF10327">
    <property type="entry name" value="7TM_GPCR_Sri"/>
    <property type="match status" value="1"/>
</dbReference>
<dbReference type="Bgee" id="WBGene00005529">
    <property type="expression patterns" value="Expressed in material anatomical entity and 2 other cell types or tissues"/>
</dbReference>
<protein>
    <submittedName>
        <fullName evidence="2">Serpentine Receptor, class H</fullName>
    </submittedName>
</protein>
<dbReference type="RefSeq" id="NP_493070.2">
    <property type="nucleotide sequence ID" value="NM_060669.2"/>
</dbReference>
<dbReference type="OrthoDB" id="5839434at2759"/>
<dbReference type="InterPro" id="IPR019429">
    <property type="entry name" value="7TM_GPCR_serpentine_rcpt_Sri"/>
</dbReference>
<dbReference type="CTD" id="184550"/>
<gene>
    <name evidence="2 4" type="primary">sri-17</name>
    <name evidence="2" type="ORF">CELE_F15H9.3</name>
    <name evidence="4" type="ORF">F15H9.3</name>
</gene>
<evidence type="ECO:0000313" key="3">
    <source>
        <dbReference type="Proteomes" id="UP000001940"/>
    </source>
</evidence>
<organism evidence="2 3">
    <name type="scientific">Caenorhabditis elegans</name>
    <dbReference type="NCBI Taxonomy" id="6239"/>
    <lineage>
        <taxon>Eukaryota</taxon>
        <taxon>Metazoa</taxon>
        <taxon>Ecdysozoa</taxon>
        <taxon>Nematoda</taxon>
        <taxon>Chromadorea</taxon>
        <taxon>Rhabditida</taxon>
        <taxon>Rhabditina</taxon>
        <taxon>Rhabditomorpha</taxon>
        <taxon>Rhabditoidea</taxon>
        <taxon>Rhabditidae</taxon>
        <taxon>Peloderinae</taxon>
        <taxon>Caenorhabditis</taxon>
    </lineage>
</organism>
<dbReference type="AlphaFoldDB" id="O62176"/>
<feature type="transmembrane region" description="Helical" evidence="1">
    <location>
        <begin position="243"/>
        <end position="271"/>
    </location>
</feature>
<dbReference type="Proteomes" id="UP000001940">
    <property type="component" value="Chromosome I"/>
</dbReference>
<accession>O62176</accession>
<evidence type="ECO:0000313" key="4">
    <source>
        <dbReference type="WormBase" id="F15H9.3"/>
    </source>
</evidence>
<feature type="transmembrane region" description="Helical" evidence="1">
    <location>
        <begin position="20"/>
        <end position="39"/>
    </location>
</feature>
<dbReference type="eggNOG" id="ENOG502RVTA">
    <property type="taxonomic scope" value="Eukaryota"/>
</dbReference>
<feature type="transmembrane region" description="Helical" evidence="1">
    <location>
        <begin position="195"/>
        <end position="222"/>
    </location>
</feature>
<dbReference type="STRING" id="6239.F15H9.3.1"/>
<keyword evidence="1" id="KW-0812">Transmembrane</keyword>
<keyword evidence="2" id="KW-0675">Receptor</keyword>
<feature type="transmembrane region" description="Helical" evidence="1">
    <location>
        <begin position="283"/>
        <end position="300"/>
    </location>
</feature>
<dbReference type="PANTHER" id="PTHR46964">
    <property type="entry name" value="SERPENTINE RECEPTOR, CLASS I-RELATED"/>
    <property type="match status" value="1"/>
</dbReference>
<sequence length="349" mass="39529">MPAGPPCPSEIPTYYPLTLHIIAGISIPINFIGFYLVWFQSPKMLGYKYCLCYLQFASFLTEMHMSFICPGYYFFPLTGGFNTGGQFISSHLSITIYTFIFSFEVPSTLLCFIYRHTSSQNISKKTNPSSKSKLYLEKASLILTHLFPFSSAFCMWNSKITSRQKQNFVKNNWPQCSSWLELEAFEVYNYESNQWLAALGAVVFGTILLSYSYAMTLGIHTMTILRKVRKSMSRQTYQMHKNALFSLVMQIVIPGVFIIVPLSICMFVIITEEVSLQELATDTMFLVGSHSMCSSAVMILSNPKYRCVLKTKILKFVGLSVQSKIYPSSVRPSPGLSPRLSISRFPSIS</sequence>
<keyword evidence="1" id="KW-0472">Membrane</keyword>
<dbReference type="HOGENOM" id="CLU_067919_0_0_1"/>
<feature type="transmembrane region" description="Helical" evidence="1">
    <location>
        <begin position="135"/>
        <end position="158"/>
    </location>
</feature>